<feature type="coiled-coil region" evidence="1">
    <location>
        <begin position="182"/>
        <end position="250"/>
    </location>
</feature>
<organism evidence="2 3">
    <name type="scientific">Xanthoceras sorbifolium</name>
    <dbReference type="NCBI Taxonomy" id="99658"/>
    <lineage>
        <taxon>Eukaryota</taxon>
        <taxon>Viridiplantae</taxon>
        <taxon>Streptophyta</taxon>
        <taxon>Embryophyta</taxon>
        <taxon>Tracheophyta</taxon>
        <taxon>Spermatophyta</taxon>
        <taxon>Magnoliopsida</taxon>
        <taxon>eudicotyledons</taxon>
        <taxon>Gunneridae</taxon>
        <taxon>Pentapetalae</taxon>
        <taxon>rosids</taxon>
        <taxon>malvids</taxon>
        <taxon>Sapindales</taxon>
        <taxon>Sapindaceae</taxon>
        <taxon>Xanthoceroideae</taxon>
        <taxon>Xanthoceras</taxon>
    </lineage>
</organism>
<accession>A0ABQ8I7D9</accession>
<keyword evidence="1" id="KW-0175">Coiled coil</keyword>
<evidence type="ECO:0000313" key="2">
    <source>
        <dbReference type="EMBL" id="KAH7572522.1"/>
    </source>
</evidence>
<name>A0ABQ8I7D9_9ROSI</name>
<dbReference type="EMBL" id="JAFEMO010000004">
    <property type="protein sequence ID" value="KAH7572522.1"/>
    <property type="molecule type" value="Genomic_DNA"/>
</dbReference>
<evidence type="ECO:0000313" key="3">
    <source>
        <dbReference type="Proteomes" id="UP000827721"/>
    </source>
</evidence>
<proteinExistence type="predicted"/>
<gene>
    <name evidence="2" type="ORF">JRO89_XS04G0269600</name>
</gene>
<evidence type="ECO:0000256" key="1">
    <source>
        <dbReference type="SAM" id="Coils"/>
    </source>
</evidence>
<protein>
    <recommendedName>
        <fullName evidence="4">Protein At-4/1</fullName>
    </recommendedName>
</protein>
<sequence>MAANSEEEMEWMLSSFDQIYEEFKSGIMEIQFLRSNCNVEIKKREALEFSCNTLKQENERMTKCYSESLNNLADQLHHHTKCQSLKQELRRMTDEHLSKENELSKAVDLLKQEYAAKLTDFEAQIRGLLLEKSTNEATINHLRQDLAAHVTHMQALAYKLDRVRFDVESKYNLEIQGLKDCLLLEQEEKNELSKKLQELEKELLVSRRKLVEQHRDSTSSRHVETLKLKMMKLRKENEILKRKLSCSEES</sequence>
<comment type="caution">
    <text evidence="2">The sequence shown here is derived from an EMBL/GenBank/DDBJ whole genome shotgun (WGS) entry which is preliminary data.</text>
</comment>
<reference evidence="2 3" key="1">
    <citation type="submission" date="2021-02" db="EMBL/GenBank/DDBJ databases">
        <title>Plant Genome Project.</title>
        <authorList>
            <person name="Zhang R.-G."/>
        </authorList>
    </citation>
    <scope>NUCLEOTIDE SEQUENCE [LARGE SCALE GENOMIC DNA]</scope>
    <source>
        <tissue evidence="2">Leaves</tissue>
    </source>
</reference>
<dbReference type="Proteomes" id="UP000827721">
    <property type="component" value="Unassembled WGS sequence"/>
</dbReference>
<keyword evidence="3" id="KW-1185">Reference proteome</keyword>
<evidence type="ECO:0008006" key="4">
    <source>
        <dbReference type="Google" id="ProtNLM"/>
    </source>
</evidence>